<name>A0ABY7HI02_9BACT</name>
<dbReference type="EMBL" id="CP114040">
    <property type="protein sequence ID" value="WAS98584.1"/>
    <property type="molecule type" value="Genomic_DNA"/>
</dbReference>
<evidence type="ECO:0000313" key="2">
    <source>
        <dbReference type="EMBL" id="WAS98584.1"/>
    </source>
</evidence>
<feature type="signal peptide" evidence="1">
    <location>
        <begin position="1"/>
        <end position="19"/>
    </location>
</feature>
<protein>
    <submittedName>
        <fullName evidence="2">Uncharacterized protein</fullName>
    </submittedName>
</protein>
<proteinExistence type="predicted"/>
<keyword evidence="3" id="KW-1185">Reference proteome</keyword>
<sequence length="73" mass="7965">MARAAWVLGVLLMVSPGCAQSRAPVLQKLFVDSGAPDEITRLITLIEALPPRNFDRALLDRPRGSRRPRLSAG</sequence>
<dbReference type="RefSeq" id="WP_269040944.1">
    <property type="nucleotide sequence ID" value="NZ_CP114040.1"/>
</dbReference>
<feature type="chain" id="PRO_5046447822" evidence="1">
    <location>
        <begin position="20"/>
        <end position="73"/>
    </location>
</feature>
<evidence type="ECO:0000256" key="1">
    <source>
        <dbReference type="SAM" id="SignalP"/>
    </source>
</evidence>
<keyword evidence="1" id="KW-0732">Signal</keyword>
<evidence type="ECO:0000313" key="3">
    <source>
        <dbReference type="Proteomes" id="UP001164459"/>
    </source>
</evidence>
<organism evidence="2 3">
    <name type="scientific">Nannocystis punicea</name>
    <dbReference type="NCBI Taxonomy" id="2995304"/>
    <lineage>
        <taxon>Bacteria</taxon>
        <taxon>Pseudomonadati</taxon>
        <taxon>Myxococcota</taxon>
        <taxon>Polyangia</taxon>
        <taxon>Nannocystales</taxon>
        <taxon>Nannocystaceae</taxon>
        <taxon>Nannocystis</taxon>
    </lineage>
</organism>
<dbReference type="Proteomes" id="UP001164459">
    <property type="component" value="Chromosome"/>
</dbReference>
<reference evidence="2" key="1">
    <citation type="submission" date="2022-11" db="EMBL/GenBank/DDBJ databases">
        <title>Minimal conservation of predation-associated metabolite biosynthetic gene clusters underscores biosynthetic potential of Myxococcota including descriptions for ten novel species: Archangium lansinium sp. nov., Myxococcus landrumus sp. nov., Nannocystis bai.</title>
        <authorList>
            <person name="Ahearne A."/>
            <person name="Stevens C."/>
            <person name="Dowd S."/>
        </authorList>
    </citation>
    <scope>NUCLEOTIDE SEQUENCE</scope>
    <source>
        <strain evidence="2">Fl3</strain>
    </source>
</reference>
<accession>A0ABY7HI02</accession>
<gene>
    <name evidence="2" type="ORF">O0S08_20795</name>
</gene>